<evidence type="ECO:0000313" key="2">
    <source>
        <dbReference type="EMBL" id="MCU6701147.1"/>
    </source>
</evidence>
<feature type="domain" description="Transketolase-like pyrimidine-binding" evidence="1">
    <location>
        <begin position="13"/>
        <end position="178"/>
    </location>
</feature>
<protein>
    <submittedName>
        <fullName evidence="2">Alpha-ketoacid dehydrogenase subunit beta</fullName>
    </submittedName>
</protein>
<accession>A0ABT2S984</accession>
<dbReference type="InterPro" id="IPR009014">
    <property type="entry name" value="Transketo_C/PFOR_II"/>
</dbReference>
<name>A0ABT2S984_9FIRM</name>
<evidence type="ECO:0000313" key="3">
    <source>
        <dbReference type="Proteomes" id="UP001207605"/>
    </source>
</evidence>
<dbReference type="RefSeq" id="WP_262582432.1">
    <property type="nucleotide sequence ID" value="NZ_JAOQJV010000028.1"/>
</dbReference>
<dbReference type="CDD" id="cd07033">
    <property type="entry name" value="TPP_PYR_DXS_TK_like"/>
    <property type="match status" value="1"/>
</dbReference>
<dbReference type="Gene3D" id="3.40.50.970">
    <property type="match status" value="1"/>
</dbReference>
<dbReference type="Pfam" id="PF02780">
    <property type="entry name" value="Transketolase_C"/>
    <property type="match status" value="1"/>
</dbReference>
<dbReference type="InterPro" id="IPR051157">
    <property type="entry name" value="PDH/Transketolase"/>
</dbReference>
<dbReference type="InterPro" id="IPR033248">
    <property type="entry name" value="Transketolase_C"/>
</dbReference>
<gene>
    <name evidence="2" type="ORF">OCV65_13040</name>
</gene>
<organism evidence="2 3">
    <name type="scientific">Dorea ammoniilytica</name>
    <dbReference type="NCBI Taxonomy" id="2981788"/>
    <lineage>
        <taxon>Bacteria</taxon>
        <taxon>Bacillati</taxon>
        <taxon>Bacillota</taxon>
        <taxon>Clostridia</taxon>
        <taxon>Lachnospirales</taxon>
        <taxon>Lachnospiraceae</taxon>
        <taxon>Dorea</taxon>
    </lineage>
</organism>
<dbReference type="Proteomes" id="UP001207605">
    <property type="component" value="Unassembled WGS sequence"/>
</dbReference>
<dbReference type="SUPFAM" id="SSF52922">
    <property type="entry name" value="TK C-terminal domain-like"/>
    <property type="match status" value="1"/>
</dbReference>
<dbReference type="InterPro" id="IPR029061">
    <property type="entry name" value="THDP-binding"/>
</dbReference>
<dbReference type="Pfam" id="PF02779">
    <property type="entry name" value="Transket_pyr"/>
    <property type="match status" value="1"/>
</dbReference>
<dbReference type="SUPFAM" id="SSF52518">
    <property type="entry name" value="Thiamin diphosphate-binding fold (THDP-binding)"/>
    <property type="match status" value="1"/>
</dbReference>
<reference evidence="2 3" key="1">
    <citation type="journal article" date="2021" name="ISME Commun">
        <title>Automated analysis of genomic sequences facilitates high-throughput and comprehensive description of bacteria.</title>
        <authorList>
            <person name="Hitch T.C.A."/>
        </authorList>
    </citation>
    <scope>NUCLEOTIDE SEQUENCE [LARGE SCALE GENOMIC DNA]</scope>
    <source>
        <strain evidence="2 3">Sanger_02</strain>
    </source>
</reference>
<sequence length="319" mass="34344">MFTLDHERKMGKRELRITVADAVNELMDADKSVLFLESDLAGASGSGKIQKAHPEQYIQVGIAEANMMGMAAGLSAVGFKPYTHTFGPFATRRVFDQVFLSGAYAHNTINIFGSDPGFTVGPNGGTHTTWEDVALMRTIPGAVVCDAADDVQLTWIVKEFAKSEGIHYVRANRKAVRNVYAEGSTFEMGKGNIVKEGKDVLVIAAGQLVSDALDCAEKLEAEGISVEVVDMFCIKPLDKELIIKEAAGKKAVVTFENHSVIGGLGSAVAETLLEAGVSVKFKRHGVEDRFGQVGTADFLQKEFKLTSADLENTIKGVLL</sequence>
<evidence type="ECO:0000259" key="1">
    <source>
        <dbReference type="SMART" id="SM00861"/>
    </source>
</evidence>
<dbReference type="PANTHER" id="PTHR43825">
    <property type="entry name" value="PYRUVATE DEHYDROGENASE E1 COMPONENT"/>
    <property type="match status" value="1"/>
</dbReference>
<dbReference type="EMBL" id="JAOQJV010000028">
    <property type="protein sequence ID" value="MCU6701147.1"/>
    <property type="molecule type" value="Genomic_DNA"/>
</dbReference>
<keyword evidence="3" id="KW-1185">Reference proteome</keyword>
<dbReference type="SMART" id="SM00861">
    <property type="entry name" value="Transket_pyr"/>
    <property type="match status" value="1"/>
</dbReference>
<dbReference type="Gene3D" id="3.40.50.920">
    <property type="match status" value="1"/>
</dbReference>
<dbReference type="PANTHER" id="PTHR43825:SF1">
    <property type="entry name" value="TRANSKETOLASE-LIKE PYRIMIDINE-BINDING DOMAIN-CONTAINING PROTEIN"/>
    <property type="match status" value="1"/>
</dbReference>
<comment type="caution">
    <text evidence="2">The sequence shown here is derived from an EMBL/GenBank/DDBJ whole genome shotgun (WGS) entry which is preliminary data.</text>
</comment>
<proteinExistence type="predicted"/>
<dbReference type="InterPro" id="IPR005475">
    <property type="entry name" value="Transketolase-like_Pyr-bd"/>
</dbReference>